<keyword evidence="4" id="KW-1185">Reference proteome</keyword>
<evidence type="ECO:0000259" key="2">
    <source>
        <dbReference type="SMART" id="SM00849"/>
    </source>
</evidence>
<dbReference type="SUPFAM" id="SSF56281">
    <property type="entry name" value="Metallo-hydrolase/oxidoreductase"/>
    <property type="match status" value="1"/>
</dbReference>
<dbReference type="InterPro" id="IPR035681">
    <property type="entry name" value="ComA-like_MBL"/>
</dbReference>
<protein>
    <submittedName>
        <fullName evidence="3">MBL fold metallo-hydrolase</fullName>
    </submittedName>
</protein>
<dbReference type="AlphaFoldDB" id="A0A3P3Q001"/>
<proteinExistence type="predicted"/>
<name>A0A3P3Q001_9FIRM</name>
<accession>A0A3P3Q001</accession>
<evidence type="ECO:0000256" key="1">
    <source>
        <dbReference type="SAM" id="SignalP"/>
    </source>
</evidence>
<dbReference type="InterPro" id="IPR052159">
    <property type="entry name" value="Competence_DNA_uptake"/>
</dbReference>
<dbReference type="PROSITE" id="PS51257">
    <property type="entry name" value="PROKAR_LIPOPROTEIN"/>
    <property type="match status" value="1"/>
</dbReference>
<reference evidence="3 4" key="1">
    <citation type="submission" date="2018-11" db="EMBL/GenBank/DDBJ databases">
        <title>Genome sequencing of Lachnoanaerobaculum orale DSM 24553T.</title>
        <authorList>
            <person name="Kook J.-K."/>
            <person name="Park S.-N."/>
            <person name="Lim Y.K."/>
        </authorList>
    </citation>
    <scope>NUCLEOTIDE SEQUENCE [LARGE SCALE GENOMIC DNA]</scope>
    <source>
        <strain evidence="3 4">DSM 24553</strain>
    </source>
</reference>
<dbReference type="Pfam" id="PF00753">
    <property type="entry name" value="Lactamase_B"/>
    <property type="match status" value="1"/>
</dbReference>
<keyword evidence="3" id="KW-0378">Hydrolase</keyword>
<dbReference type="GO" id="GO:0016787">
    <property type="term" value="F:hydrolase activity"/>
    <property type="evidence" value="ECO:0007669"/>
    <property type="project" value="UniProtKB-KW"/>
</dbReference>
<dbReference type="Gene3D" id="3.60.15.10">
    <property type="entry name" value="Ribonuclease Z/Hydroxyacylglutathione hydrolase-like"/>
    <property type="match status" value="1"/>
</dbReference>
<comment type="caution">
    <text evidence="3">The sequence shown here is derived from an EMBL/GenBank/DDBJ whole genome shotgun (WGS) entry which is preliminary data.</text>
</comment>
<dbReference type="InterPro" id="IPR001279">
    <property type="entry name" value="Metallo-B-lactamas"/>
</dbReference>
<dbReference type="InterPro" id="IPR036866">
    <property type="entry name" value="RibonucZ/Hydroxyglut_hydro"/>
</dbReference>
<dbReference type="EMBL" id="RRCM01000003">
    <property type="protein sequence ID" value="RRJ13793.1"/>
    <property type="molecule type" value="Genomic_DNA"/>
</dbReference>
<keyword evidence="1" id="KW-0732">Signal</keyword>
<dbReference type="SMART" id="SM00849">
    <property type="entry name" value="Lactamase_B"/>
    <property type="match status" value="1"/>
</dbReference>
<feature type="chain" id="PRO_5038423001" evidence="1">
    <location>
        <begin position="30"/>
        <end position="390"/>
    </location>
</feature>
<dbReference type="Proteomes" id="UP000276982">
    <property type="component" value="Unassembled WGS sequence"/>
</dbReference>
<dbReference type="PANTHER" id="PTHR30619">
    <property type="entry name" value="DNA INTERNALIZATION/COMPETENCE PROTEIN COMEC/REC2"/>
    <property type="match status" value="1"/>
</dbReference>
<dbReference type="SUPFAM" id="SSF57884">
    <property type="entry name" value="Ada DNA repair protein, N-terminal domain (N-Ada 10)"/>
    <property type="match status" value="1"/>
</dbReference>
<gene>
    <name evidence="3" type="ORF">EHW90_12415</name>
</gene>
<sequence>MKKHKRFKGLFLCLIICMAFTFIGCRGRAAVSNTEVSMTEAVEDIKTSKFSMHFIDVGQGDSTLIGCDGEWMLIDAGDNTKGSAVQLYLKKAGVSKLKYVIGTHPDADHIGGMDVIITKFDCENILLPDKKSDSKEYEELIDAINYRNYKISVPRVGEKFSLGSADFTVLGPISKAESNNNNSIVVKVKYKDTSFLLSGDAESEEEQEIVDSGADLKADVYHAGHHGSNTSSSSEWLKKISPKYVVISCGKGNTYGHPHREVLDEFKKIGAKVYRTDEQGSIALSSDGVKLSWNVSPSDTWKSGYENAGTKDVVKNKADTVPQRNMAEDKTTEPGNSLEMTYILNNNSLKFHYPDCKSVPKIKDKNKEEVKTTRDELIKRGYEPCKICNP</sequence>
<dbReference type="RefSeq" id="WP_124952998.1">
    <property type="nucleotide sequence ID" value="NZ_RRCM01000003.1"/>
</dbReference>
<organism evidence="3 4">
    <name type="scientific">Lachnoanaerobaculum orale</name>
    <dbReference type="NCBI Taxonomy" id="979627"/>
    <lineage>
        <taxon>Bacteria</taxon>
        <taxon>Bacillati</taxon>
        <taxon>Bacillota</taxon>
        <taxon>Clostridia</taxon>
        <taxon>Lachnospirales</taxon>
        <taxon>Lachnospiraceae</taxon>
        <taxon>Lachnoanaerobaculum</taxon>
    </lineage>
</organism>
<feature type="signal peptide" evidence="1">
    <location>
        <begin position="1"/>
        <end position="29"/>
    </location>
</feature>
<evidence type="ECO:0000313" key="4">
    <source>
        <dbReference type="Proteomes" id="UP000276982"/>
    </source>
</evidence>
<evidence type="ECO:0000313" key="3">
    <source>
        <dbReference type="EMBL" id="RRJ13793.1"/>
    </source>
</evidence>
<dbReference type="Gene3D" id="3.40.10.10">
    <property type="entry name" value="DNA Methylphosphotriester Repair Domain"/>
    <property type="match status" value="1"/>
</dbReference>
<dbReference type="InterPro" id="IPR035451">
    <property type="entry name" value="Ada-like_dom_sf"/>
</dbReference>
<dbReference type="CDD" id="cd07731">
    <property type="entry name" value="ComA-like_MBL-fold"/>
    <property type="match status" value="1"/>
</dbReference>
<dbReference type="PANTHER" id="PTHR30619:SF7">
    <property type="entry name" value="BETA-LACTAMASE DOMAIN PROTEIN"/>
    <property type="match status" value="1"/>
</dbReference>
<feature type="domain" description="Metallo-beta-lactamase" evidence="2">
    <location>
        <begin position="59"/>
        <end position="251"/>
    </location>
</feature>